<evidence type="ECO:0000313" key="3">
    <source>
        <dbReference type="Proteomes" id="UP000240010"/>
    </source>
</evidence>
<comment type="caution">
    <text evidence="2">The sequence shown here is derived from an EMBL/GenBank/DDBJ whole genome shotgun (WGS) entry which is preliminary data.</text>
</comment>
<evidence type="ECO:0008006" key="4">
    <source>
        <dbReference type="Google" id="ProtNLM"/>
    </source>
</evidence>
<sequence length="124" mass="14189">MNNKFIKFFMILMSSLMTQAAFSNTFHAVDTLSGSMADREIVGANANMTNRYTLPPNKVYIEPCQREGLLRHPGVIEKQQILHRHGDFWVRLEIQASGGSEWFALCDLKTGKIIREQKLIDDVF</sequence>
<feature type="signal peptide" evidence="1">
    <location>
        <begin position="1"/>
        <end position="20"/>
    </location>
</feature>
<dbReference type="EMBL" id="PTIZ01000001">
    <property type="protein sequence ID" value="PPK78167.1"/>
    <property type="molecule type" value="Genomic_DNA"/>
</dbReference>
<dbReference type="AlphaFoldDB" id="A0A2S6HL73"/>
<name>A0A2S6HL73_9GAMM</name>
<organism evidence="2 3">
    <name type="scientific">Methylobacter tundripaludum</name>
    <dbReference type="NCBI Taxonomy" id="173365"/>
    <lineage>
        <taxon>Bacteria</taxon>
        <taxon>Pseudomonadati</taxon>
        <taxon>Pseudomonadota</taxon>
        <taxon>Gammaproteobacteria</taxon>
        <taxon>Methylococcales</taxon>
        <taxon>Methylococcaceae</taxon>
        <taxon>Methylobacter</taxon>
    </lineage>
</organism>
<dbReference type="Proteomes" id="UP000240010">
    <property type="component" value="Unassembled WGS sequence"/>
</dbReference>
<proteinExistence type="predicted"/>
<evidence type="ECO:0000256" key="1">
    <source>
        <dbReference type="SAM" id="SignalP"/>
    </source>
</evidence>
<evidence type="ECO:0000313" key="2">
    <source>
        <dbReference type="EMBL" id="PPK78167.1"/>
    </source>
</evidence>
<gene>
    <name evidence="2" type="ORF">B0F87_101549</name>
</gene>
<keyword evidence="1" id="KW-0732">Signal</keyword>
<dbReference type="RefSeq" id="WP_104427516.1">
    <property type="nucleotide sequence ID" value="NZ_PTIZ01000001.1"/>
</dbReference>
<feature type="chain" id="PRO_5015459971" description="Peptidase YpeB-like protein" evidence="1">
    <location>
        <begin position="21"/>
        <end position="124"/>
    </location>
</feature>
<protein>
    <recommendedName>
        <fullName evidence="4">Peptidase YpeB-like protein</fullName>
    </recommendedName>
</protein>
<reference evidence="2 3" key="1">
    <citation type="submission" date="2018-02" db="EMBL/GenBank/DDBJ databases">
        <title>Subsurface microbial communities from deep shales in Ohio and West Virginia, USA.</title>
        <authorList>
            <person name="Wrighton K."/>
        </authorList>
    </citation>
    <scope>NUCLEOTIDE SEQUENCE [LARGE SCALE GENOMIC DNA]</scope>
    <source>
        <strain evidence="2 3">OWC-DMM</strain>
    </source>
</reference>
<accession>A0A2S6HL73</accession>